<feature type="transmembrane region" description="Helical" evidence="1">
    <location>
        <begin position="12"/>
        <end position="32"/>
    </location>
</feature>
<protein>
    <recommendedName>
        <fullName evidence="2">Inner membrane protein YgaP-like transmembrane domain-containing protein</fullName>
    </recommendedName>
</protein>
<dbReference type="InterPro" id="IPR021309">
    <property type="entry name" value="YgaP-like_TM"/>
</dbReference>
<dbReference type="Pfam" id="PF11127">
    <property type="entry name" value="YgaP-like_TM"/>
    <property type="match status" value="1"/>
</dbReference>
<evidence type="ECO:0000256" key="1">
    <source>
        <dbReference type="SAM" id="Phobius"/>
    </source>
</evidence>
<dbReference type="EMBL" id="AONI01000015">
    <property type="protein sequence ID" value="EPX77017.1"/>
    <property type="molecule type" value="Genomic_DNA"/>
</dbReference>
<keyword evidence="4" id="KW-1185">Reference proteome</keyword>
<reference evidence="4" key="1">
    <citation type="journal article" date="2013" name="Stand. Genomic Sci.">
        <title>Genome sequence of the Litoreibacter arenae type strain (DSM 19593(T)), a member of the Roseobacter clade isolated from sea sand.</title>
        <authorList>
            <person name="Riedel T."/>
            <person name="Fiebig A."/>
            <person name="Petersen J."/>
            <person name="Gronow S."/>
            <person name="Kyrpides N.C."/>
            <person name="Goker M."/>
            <person name="Klenk H.P."/>
        </authorList>
    </citation>
    <scope>NUCLEOTIDE SEQUENCE [LARGE SCALE GENOMIC DNA]</scope>
    <source>
        <strain evidence="4">DSM 19593</strain>
    </source>
</reference>
<feature type="transmembrane region" description="Helical" evidence="1">
    <location>
        <begin position="38"/>
        <end position="63"/>
    </location>
</feature>
<dbReference type="HOGENOM" id="CLU_176022_4_0_5"/>
<dbReference type="RefSeq" id="WP_021102088.1">
    <property type="nucleotide sequence ID" value="NZ_KE557314.1"/>
</dbReference>
<feature type="domain" description="Inner membrane protein YgaP-like transmembrane" evidence="2">
    <location>
        <begin position="1"/>
        <end position="69"/>
    </location>
</feature>
<organism evidence="3 4">
    <name type="scientific">Litoreibacter arenae DSM 19593</name>
    <dbReference type="NCBI Taxonomy" id="1123360"/>
    <lineage>
        <taxon>Bacteria</taxon>
        <taxon>Pseudomonadati</taxon>
        <taxon>Pseudomonadota</taxon>
        <taxon>Alphaproteobacteria</taxon>
        <taxon>Rhodobacterales</taxon>
        <taxon>Roseobacteraceae</taxon>
        <taxon>Litoreibacter</taxon>
    </lineage>
</organism>
<evidence type="ECO:0000313" key="4">
    <source>
        <dbReference type="Proteomes" id="UP000015351"/>
    </source>
</evidence>
<comment type="caution">
    <text evidence="3">The sequence shown here is derived from an EMBL/GenBank/DDBJ whole genome shotgun (WGS) entry which is preliminary data.</text>
</comment>
<keyword evidence="1" id="KW-0472">Membrane</keyword>
<keyword evidence="1" id="KW-1133">Transmembrane helix</keyword>
<proteinExistence type="predicted"/>
<dbReference type="AlphaFoldDB" id="S9QAL3"/>
<dbReference type="Proteomes" id="UP000015351">
    <property type="component" value="Unassembled WGS sequence"/>
</dbReference>
<keyword evidence="1" id="KW-0812">Transmembrane</keyword>
<dbReference type="PATRIC" id="fig|1123360.3.peg.2712"/>
<dbReference type="OrthoDB" id="9804804at2"/>
<dbReference type="eggNOG" id="ENOG5033318">
    <property type="taxonomic scope" value="Bacteria"/>
</dbReference>
<evidence type="ECO:0000259" key="2">
    <source>
        <dbReference type="Pfam" id="PF11127"/>
    </source>
</evidence>
<evidence type="ECO:0000313" key="3">
    <source>
        <dbReference type="EMBL" id="EPX77017.1"/>
    </source>
</evidence>
<name>S9QAL3_9RHOB</name>
<accession>S9QAL3</accession>
<sequence>MTTNVGNIDRAVRALLGIVLIAIPFVSGLALFESTLASAISVIVGLVMLVVATTRVCPIYSILGIKSCKA</sequence>
<gene>
    <name evidence="3" type="ORF">thalar_02736</name>
</gene>
<dbReference type="STRING" id="1123360.thalar_02736"/>